<evidence type="ECO:0000256" key="2">
    <source>
        <dbReference type="ARBA" id="ARBA00001933"/>
    </source>
</evidence>
<dbReference type="PANTHER" id="PTHR30511">
    <property type="entry name" value="ALANINE RACEMASE"/>
    <property type="match status" value="1"/>
</dbReference>
<dbReference type="InterPro" id="IPR001608">
    <property type="entry name" value="Ala_racemase_N"/>
</dbReference>
<dbReference type="EC" id="5.1.1.1" evidence="4"/>
<gene>
    <name evidence="13" type="ORF">FEM41_24010</name>
</gene>
<dbReference type="Pfam" id="PF00842">
    <property type="entry name" value="Ala_racemase_C"/>
    <property type="match status" value="1"/>
</dbReference>
<comment type="similarity">
    <text evidence="3">Belongs to the alanine racemase family.</text>
</comment>
<name>A0A4P8YR10_9ENTR</name>
<dbReference type="GO" id="GO:0030632">
    <property type="term" value="P:D-alanine biosynthetic process"/>
    <property type="evidence" value="ECO:0007669"/>
    <property type="project" value="TreeGrafter"/>
</dbReference>
<dbReference type="AlphaFoldDB" id="A0A4P8YR10"/>
<dbReference type="SUPFAM" id="SSF50621">
    <property type="entry name" value="Alanine racemase C-terminal domain-like"/>
    <property type="match status" value="1"/>
</dbReference>
<dbReference type="GO" id="GO:0005829">
    <property type="term" value="C:cytosol"/>
    <property type="evidence" value="ECO:0007669"/>
    <property type="project" value="TreeGrafter"/>
</dbReference>
<evidence type="ECO:0000256" key="11">
    <source>
        <dbReference type="SAM" id="SignalP"/>
    </source>
</evidence>
<proteinExistence type="inferred from homology"/>
<dbReference type="NCBIfam" id="TIGR00492">
    <property type="entry name" value="alr"/>
    <property type="match status" value="1"/>
</dbReference>
<dbReference type="SMART" id="SM01005">
    <property type="entry name" value="Ala_racemase_C"/>
    <property type="match status" value="1"/>
</dbReference>
<evidence type="ECO:0000313" key="14">
    <source>
        <dbReference type="Proteomes" id="UP000302163"/>
    </source>
</evidence>
<evidence type="ECO:0000256" key="10">
    <source>
        <dbReference type="PIRSR" id="PIRSR600821-52"/>
    </source>
</evidence>
<dbReference type="Gene3D" id="3.20.20.10">
    <property type="entry name" value="Alanine racemase"/>
    <property type="match status" value="1"/>
</dbReference>
<evidence type="ECO:0000256" key="5">
    <source>
        <dbReference type="ARBA" id="ARBA00022898"/>
    </source>
</evidence>
<dbReference type="GO" id="GO:0008784">
    <property type="term" value="F:alanine racemase activity"/>
    <property type="evidence" value="ECO:0007669"/>
    <property type="project" value="UniProtKB-EC"/>
</dbReference>
<evidence type="ECO:0000256" key="3">
    <source>
        <dbReference type="ARBA" id="ARBA00007880"/>
    </source>
</evidence>
<comment type="cofactor">
    <cofactor evidence="2 9">
        <name>pyridoxal 5'-phosphate</name>
        <dbReference type="ChEBI" id="CHEBI:597326"/>
    </cofactor>
</comment>
<dbReference type="InterPro" id="IPR009006">
    <property type="entry name" value="Ala_racemase/Decarboxylase_C"/>
</dbReference>
<dbReference type="Proteomes" id="UP000302163">
    <property type="component" value="Chromosome"/>
</dbReference>
<feature type="domain" description="Alanine racemase C-terminal" evidence="12">
    <location>
        <begin position="287"/>
        <end position="415"/>
    </location>
</feature>
<dbReference type="KEGG" id="izh:FEM41_24010"/>
<dbReference type="PROSITE" id="PS51257">
    <property type="entry name" value="PROKAR_LIPOPROTEIN"/>
    <property type="match status" value="1"/>
</dbReference>
<organism evidence="13 14">
    <name type="scientific">Jejubacter calystegiae</name>
    <dbReference type="NCBI Taxonomy" id="2579935"/>
    <lineage>
        <taxon>Bacteria</taxon>
        <taxon>Pseudomonadati</taxon>
        <taxon>Pseudomonadota</taxon>
        <taxon>Gammaproteobacteria</taxon>
        <taxon>Enterobacterales</taxon>
        <taxon>Enterobacteriaceae</taxon>
        <taxon>Jejubacter</taxon>
    </lineage>
</organism>
<dbReference type="InterPro" id="IPR029066">
    <property type="entry name" value="PLP-binding_barrel"/>
</dbReference>
<dbReference type="OrthoDB" id="9813814at2"/>
<dbReference type="PRINTS" id="PR00992">
    <property type="entry name" value="ALARACEMASE"/>
</dbReference>
<feature type="modified residue" description="N6-(pyridoxal phosphate)lysine" evidence="9">
    <location>
        <position position="83"/>
    </location>
</feature>
<dbReference type="RefSeq" id="WP_138098997.1">
    <property type="nucleotide sequence ID" value="NZ_CP040428.1"/>
</dbReference>
<evidence type="ECO:0000256" key="7">
    <source>
        <dbReference type="ARBA" id="ARBA00037715"/>
    </source>
</evidence>
<dbReference type="PANTHER" id="PTHR30511:SF0">
    <property type="entry name" value="ALANINE RACEMASE, CATABOLIC-RELATED"/>
    <property type="match status" value="1"/>
</dbReference>
<comment type="function">
    <text evidence="7">Isomerizes L-alanine to D-alanine which is then oxidized to pyruvate by DadA.</text>
</comment>
<evidence type="ECO:0000256" key="4">
    <source>
        <dbReference type="ARBA" id="ARBA00013089"/>
    </source>
</evidence>
<keyword evidence="5 9" id="KW-0663">Pyridoxal phosphate</keyword>
<feature type="binding site" evidence="10">
    <location>
        <position position="356"/>
    </location>
    <ligand>
        <name>substrate</name>
    </ligand>
</feature>
<evidence type="ECO:0000256" key="8">
    <source>
        <dbReference type="ARBA" id="ARBA00040146"/>
    </source>
</evidence>
<dbReference type="NCBIfam" id="NF009879">
    <property type="entry name" value="PRK13340.1-4"/>
    <property type="match status" value="1"/>
</dbReference>
<reference evidence="13 14" key="1">
    <citation type="submission" date="2019-05" db="EMBL/GenBank/DDBJ databases">
        <title>Complete genome sequence of Izhakiella calystegiae KSNA2, an endophyte isolated from beach morning glory (Calystegia soldanella).</title>
        <authorList>
            <person name="Jiang L."/>
            <person name="Jeong J.C."/>
            <person name="Kim C.Y."/>
            <person name="Kim D.H."/>
            <person name="Kim S.W."/>
            <person name="Lee j."/>
        </authorList>
    </citation>
    <scope>NUCLEOTIDE SEQUENCE [LARGE SCALE GENOMIC DNA]</scope>
    <source>
        <strain evidence="13 14">KSNA2</strain>
    </source>
</reference>
<protein>
    <recommendedName>
        <fullName evidence="8">Alanine racemase, catabolic</fullName>
        <ecNumber evidence="4">5.1.1.1</ecNumber>
    </recommendedName>
</protein>
<dbReference type="EMBL" id="CP040428">
    <property type="protein sequence ID" value="QCT22488.1"/>
    <property type="molecule type" value="Genomic_DNA"/>
</dbReference>
<feature type="signal peptide" evidence="11">
    <location>
        <begin position="1"/>
        <end position="20"/>
    </location>
</feature>
<dbReference type="InterPro" id="IPR011079">
    <property type="entry name" value="Ala_racemase_C"/>
</dbReference>
<evidence type="ECO:0000259" key="12">
    <source>
        <dbReference type="SMART" id="SM01005"/>
    </source>
</evidence>
<keyword evidence="6 13" id="KW-0413">Isomerase</keyword>
<sequence>MKNAKGLRHALPLLALFTLAGCQQTTTPVSAHQTAPDHHAALSRSAEQPGHAWLEISRGKLTSNIHQVQQLLGGKSTLCAILKGDAYGHDLSLVTPVMMENNVQCIGIASNAEVKTVRDLGFKGRLMRVRSASPQEMAKVIDYNVEELIGNPQVASELNALAKQRGKTLPIHLGLNSGGMSRNGLDVSTLQGIATASQIAHLSNLKVVGIMTHYPMEDEAEIRAGLKLFNQQAAAVIAAAGLKRSDITLHTANTWATLRVPESRLDLVRVGGIFYGDTTATHSYQRVMTYKSNVAAVNAYKKGSTVGYDRTYTLKRDSLLANIPVGYADGYLRDFSNKGHVLIGGQRYPVVGKTSMNTIMVDVTGTSGIVPGAEVVLFGKQGNAEVTGEEVEEITDVLFTQTSILWGATVPRVLVD</sequence>
<feature type="chain" id="PRO_5020275505" description="Alanine racemase, catabolic" evidence="11">
    <location>
        <begin position="21"/>
        <end position="416"/>
    </location>
</feature>
<dbReference type="Pfam" id="PF01168">
    <property type="entry name" value="Ala_racemase_N"/>
    <property type="match status" value="1"/>
</dbReference>
<evidence type="ECO:0000256" key="9">
    <source>
        <dbReference type="PIRSR" id="PIRSR600821-50"/>
    </source>
</evidence>
<feature type="binding site" evidence="10">
    <location>
        <position position="182"/>
    </location>
    <ligand>
        <name>substrate</name>
    </ligand>
</feature>
<dbReference type="SUPFAM" id="SSF51419">
    <property type="entry name" value="PLP-binding barrel"/>
    <property type="match status" value="1"/>
</dbReference>
<dbReference type="InterPro" id="IPR000821">
    <property type="entry name" value="Ala_racemase"/>
</dbReference>
<evidence type="ECO:0000256" key="6">
    <source>
        <dbReference type="ARBA" id="ARBA00023235"/>
    </source>
</evidence>
<evidence type="ECO:0000313" key="13">
    <source>
        <dbReference type="EMBL" id="QCT22488.1"/>
    </source>
</evidence>
<dbReference type="PROSITE" id="PS00395">
    <property type="entry name" value="ALANINE_RACEMASE"/>
    <property type="match status" value="1"/>
</dbReference>
<keyword evidence="14" id="KW-1185">Reference proteome</keyword>
<accession>A0A4P8YR10</accession>
<dbReference type="Gene3D" id="2.40.37.10">
    <property type="entry name" value="Lyase, Ornithine Decarboxylase, Chain A, domain 1"/>
    <property type="match status" value="1"/>
</dbReference>
<evidence type="ECO:0000256" key="1">
    <source>
        <dbReference type="ARBA" id="ARBA00000316"/>
    </source>
</evidence>
<keyword evidence="11" id="KW-0732">Signal</keyword>
<comment type="catalytic activity">
    <reaction evidence="1">
        <text>L-alanine = D-alanine</text>
        <dbReference type="Rhea" id="RHEA:20249"/>
        <dbReference type="ChEBI" id="CHEBI:57416"/>
        <dbReference type="ChEBI" id="CHEBI:57972"/>
        <dbReference type="EC" id="5.1.1.1"/>
    </reaction>
</comment>
<dbReference type="InterPro" id="IPR020622">
    <property type="entry name" value="Ala_racemase_pyridoxalP-BS"/>
</dbReference>
<dbReference type="GO" id="GO:0030170">
    <property type="term" value="F:pyridoxal phosphate binding"/>
    <property type="evidence" value="ECO:0007669"/>
    <property type="project" value="TreeGrafter"/>
</dbReference>